<keyword evidence="1" id="KW-0812">Transmembrane</keyword>
<dbReference type="PhylomeDB" id="A0A0G4F3B0"/>
<protein>
    <recommendedName>
        <fullName evidence="3">COPI associated protein</fullName>
    </recommendedName>
</protein>
<accession>A0A0G4F3B0</accession>
<feature type="transmembrane region" description="Helical" evidence="1">
    <location>
        <begin position="127"/>
        <end position="144"/>
    </location>
</feature>
<keyword evidence="1" id="KW-1133">Transmembrane helix</keyword>
<proteinExistence type="predicted"/>
<evidence type="ECO:0000313" key="2">
    <source>
        <dbReference type="EMBL" id="CEM06411.1"/>
    </source>
</evidence>
<feature type="transmembrane region" description="Helical" evidence="1">
    <location>
        <begin position="81"/>
        <end position="106"/>
    </location>
</feature>
<feature type="transmembrane region" description="Helical" evidence="1">
    <location>
        <begin position="46"/>
        <end position="75"/>
    </location>
</feature>
<gene>
    <name evidence="2" type="ORF">Cvel_2689</name>
</gene>
<dbReference type="EMBL" id="CDMZ01000088">
    <property type="protein sequence ID" value="CEM06411.1"/>
    <property type="molecule type" value="Genomic_DNA"/>
</dbReference>
<evidence type="ECO:0008006" key="3">
    <source>
        <dbReference type="Google" id="ProtNLM"/>
    </source>
</evidence>
<organism evidence="2">
    <name type="scientific">Chromera velia CCMP2878</name>
    <dbReference type="NCBI Taxonomy" id="1169474"/>
    <lineage>
        <taxon>Eukaryota</taxon>
        <taxon>Sar</taxon>
        <taxon>Alveolata</taxon>
        <taxon>Colpodellida</taxon>
        <taxon>Chromeraceae</taxon>
        <taxon>Chromera</taxon>
    </lineage>
</organism>
<feature type="transmembrane region" description="Helical" evidence="1">
    <location>
        <begin position="150"/>
        <end position="167"/>
    </location>
</feature>
<keyword evidence="1" id="KW-0472">Membrane</keyword>
<dbReference type="VEuPathDB" id="CryptoDB:Cvel_2689"/>
<evidence type="ECO:0000256" key="1">
    <source>
        <dbReference type="SAM" id="Phobius"/>
    </source>
</evidence>
<dbReference type="AlphaFoldDB" id="A0A0G4F3B0"/>
<name>A0A0G4F3B0_9ALVE</name>
<sequence>MNPENQLLPPGSIKNAAEATIHAGDDMRRKTLDWWDKHRRDFDGPIGLRVLAVIGGFALCVVAVLDLLSFFGILFDLTGKIMHVYLLLGGLCVLCFEAVDLPCSCLTTLREYLEVWARFLTVSGGRGLFYVFLGVFSFACSSWLDKIVGLYMLAVGVVICIQQLVHLQKIKSEDPLGGTTVQP</sequence>
<reference evidence="2" key="1">
    <citation type="submission" date="2014-11" db="EMBL/GenBank/DDBJ databases">
        <authorList>
            <person name="Otto D Thomas"/>
            <person name="Naeem Raeece"/>
        </authorList>
    </citation>
    <scope>NUCLEOTIDE SEQUENCE</scope>
</reference>